<sequence length="210" mass="22723">MGRLIGLDFDNTIILYDRVFARIGQSMGLLPPNFSGGKPHVREHVRAMEDGEAKWSLLQARVYGPGIDGAELAPGTFAFLECCRAAGFGIVVVSHKTETAFADPQGTNLRDAARAWMLRHGLTGGGPGGIGTDDVYFESTRADKIARIASLGCFAFVDDLEEVFREPGFPEPVSRHLLLHGADRLPSGPFHAHRSWSDVAAALLPAPSRR</sequence>
<protein>
    <recommendedName>
        <fullName evidence="3">Haloacid dehalogenase-like hydrolase</fullName>
    </recommendedName>
</protein>
<proteinExistence type="predicted"/>
<dbReference type="SUPFAM" id="SSF56784">
    <property type="entry name" value="HAD-like"/>
    <property type="match status" value="1"/>
</dbReference>
<keyword evidence="2" id="KW-1185">Reference proteome</keyword>
<organism evidence="1 2">
    <name type="scientific">Azospirillum endophyticum</name>
    <dbReference type="NCBI Taxonomy" id="2800326"/>
    <lineage>
        <taxon>Bacteria</taxon>
        <taxon>Pseudomonadati</taxon>
        <taxon>Pseudomonadota</taxon>
        <taxon>Alphaproteobacteria</taxon>
        <taxon>Rhodospirillales</taxon>
        <taxon>Azospirillaceae</taxon>
        <taxon>Azospirillum</taxon>
    </lineage>
</organism>
<evidence type="ECO:0008006" key="3">
    <source>
        <dbReference type="Google" id="ProtNLM"/>
    </source>
</evidence>
<dbReference type="InterPro" id="IPR036412">
    <property type="entry name" value="HAD-like_sf"/>
</dbReference>
<reference evidence="2" key="1">
    <citation type="submission" date="2021-01" db="EMBL/GenBank/DDBJ databases">
        <title>Genome public.</title>
        <authorList>
            <person name="Liu C."/>
            <person name="Sun Q."/>
        </authorList>
    </citation>
    <scope>NUCLEOTIDE SEQUENCE [LARGE SCALE GENOMIC DNA]</scope>
    <source>
        <strain evidence="2">YIM B02556</strain>
    </source>
</reference>
<evidence type="ECO:0000313" key="2">
    <source>
        <dbReference type="Proteomes" id="UP000652760"/>
    </source>
</evidence>
<gene>
    <name evidence="1" type="ORF">JHL17_25565</name>
</gene>
<accession>A0ABS1FBM4</accession>
<evidence type="ECO:0000313" key="1">
    <source>
        <dbReference type="EMBL" id="MBK1840777.1"/>
    </source>
</evidence>
<comment type="caution">
    <text evidence="1">The sequence shown here is derived from an EMBL/GenBank/DDBJ whole genome shotgun (WGS) entry which is preliminary data.</text>
</comment>
<dbReference type="EMBL" id="JAENHM010000069">
    <property type="protein sequence ID" value="MBK1840777.1"/>
    <property type="molecule type" value="Genomic_DNA"/>
</dbReference>
<dbReference type="RefSeq" id="WP_200197501.1">
    <property type="nucleotide sequence ID" value="NZ_JAENHM010000069.1"/>
</dbReference>
<name>A0ABS1FBM4_9PROT</name>
<dbReference type="Proteomes" id="UP000652760">
    <property type="component" value="Unassembled WGS sequence"/>
</dbReference>